<feature type="compositionally biased region" description="Acidic residues" evidence="6">
    <location>
        <begin position="2158"/>
        <end position="2174"/>
    </location>
</feature>
<feature type="compositionally biased region" description="Basic and acidic residues" evidence="6">
    <location>
        <begin position="1529"/>
        <end position="1764"/>
    </location>
</feature>
<feature type="compositionally biased region" description="Low complexity" evidence="6">
    <location>
        <begin position="1294"/>
        <end position="1307"/>
    </location>
</feature>
<comment type="subcellular location">
    <subcellularLocation>
        <location evidence="1">Cell projection</location>
    </subcellularLocation>
    <subcellularLocation>
        <location evidence="2">Cytoplasm</location>
    </subcellularLocation>
</comment>
<feature type="compositionally biased region" description="Acidic residues" evidence="6">
    <location>
        <begin position="927"/>
        <end position="940"/>
    </location>
</feature>
<keyword evidence="4" id="KW-0677">Repeat</keyword>
<dbReference type="PANTHER" id="PTHR23005:SF3">
    <property type="entry name" value="RETINITIS PIGMENTOSA 1-LIKE 1 PROTEIN"/>
    <property type="match status" value="1"/>
</dbReference>
<evidence type="ECO:0000256" key="1">
    <source>
        <dbReference type="ARBA" id="ARBA00004316"/>
    </source>
</evidence>
<dbReference type="Proteomes" id="UP001219934">
    <property type="component" value="Unassembled WGS sequence"/>
</dbReference>
<feature type="region of interest" description="Disordered" evidence="6">
    <location>
        <begin position="2008"/>
        <end position="2276"/>
    </location>
</feature>
<feature type="compositionally biased region" description="Low complexity" evidence="6">
    <location>
        <begin position="1779"/>
        <end position="1792"/>
    </location>
</feature>
<evidence type="ECO:0000313" key="9">
    <source>
        <dbReference type="Proteomes" id="UP001219934"/>
    </source>
</evidence>
<evidence type="ECO:0000256" key="2">
    <source>
        <dbReference type="ARBA" id="ARBA00004496"/>
    </source>
</evidence>
<keyword evidence="5" id="KW-0966">Cell projection</keyword>
<feature type="compositionally biased region" description="Polar residues" evidence="6">
    <location>
        <begin position="773"/>
        <end position="785"/>
    </location>
</feature>
<feature type="compositionally biased region" description="Low complexity" evidence="6">
    <location>
        <begin position="1228"/>
        <end position="1242"/>
    </location>
</feature>
<feature type="compositionally biased region" description="Low complexity" evidence="6">
    <location>
        <begin position="314"/>
        <end position="327"/>
    </location>
</feature>
<feature type="compositionally biased region" description="Low complexity" evidence="6">
    <location>
        <begin position="867"/>
        <end position="885"/>
    </location>
</feature>
<dbReference type="InterPro" id="IPR036572">
    <property type="entry name" value="Doublecortin_dom_sf"/>
</dbReference>
<feature type="compositionally biased region" description="Polar residues" evidence="6">
    <location>
        <begin position="1147"/>
        <end position="1161"/>
    </location>
</feature>
<dbReference type="PROSITE" id="PS50309">
    <property type="entry name" value="DC"/>
    <property type="match status" value="2"/>
</dbReference>
<evidence type="ECO:0000256" key="3">
    <source>
        <dbReference type="ARBA" id="ARBA00022490"/>
    </source>
</evidence>
<keyword evidence="9" id="KW-1185">Reference proteome</keyword>
<feature type="compositionally biased region" description="Low complexity" evidence="6">
    <location>
        <begin position="1467"/>
        <end position="1481"/>
    </location>
</feature>
<feature type="compositionally biased region" description="Acidic residues" evidence="6">
    <location>
        <begin position="2107"/>
        <end position="2125"/>
    </location>
</feature>
<evidence type="ECO:0000256" key="5">
    <source>
        <dbReference type="ARBA" id="ARBA00023273"/>
    </source>
</evidence>
<feature type="compositionally biased region" description="Low complexity" evidence="6">
    <location>
        <begin position="1315"/>
        <end position="1333"/>
    </location>
</feature>
<reference evidence="8" key="1">
    <citation type="submission" date="2022-11" db="EMBL/GenBank/DDBJ databases">
        <title>Chromosome-level genome of Pogonophryne albipinna.</title>
        <authorList>
            <person name="Jo E."/>
        </authorList>
    </citation>
    <scope>NUCLEOTIDE SEQUENCE</scope>
    <source>
        <strain evidence="8">SGF0006</strain>
        <tissue evidence="8">Muscle</tissue>
    </source>
</reference>
<feature type="compositionally biased region" description="Acidic residues" evidence="6">
    <location>
        <begin position="849"/>
        <end position="861"/>
    </location>
</feature>
<dbReference type="GO" id="GO:0035556">
    <property type="term" value="P:intracellular signal transduction"/>
    <property type="evidence" value="ECO:0007669"/>
    <property type="project" value="InterPro"/>
</dbReference>
<feature type="compositionally biased region" description="Polar residues" evidence="6">
    <location>
        <begin position="1278"/>
        <end position="1292"/>
    </location>
</feature>
<feature type="compositionally biased region" description="Low complexity" evidence="6">
    <location>
        <begin position="951"/>
        <end position="970"/>
    </location>
</feature>
<feature type="compositionally biased region" description="Basic and acidic residues" evidence="6">
    <location>
        <begin position="1095"/>
        <end position="1106"/>
    </location>
</feature>
<dbReference type="FunFam" id="3.10.20.230:FF:000006">
    <property type="entry name" value="Oxygen-regulated protein 1"/>
    <property type="match status" value="1"/>
</dbReference>
<sequence>MHSVHTEMWDPQPQSKNASPFSPRPPSSARLAHVTTPAKRITFYKSGDSQFGGVKMAIHKRSFKCFDALLDDLSQKVPLPFGVRTVTTPRGTHSIKHLEQLQDGGCYLCSDRRLAKPVNMELASKRPGIWYHHSRKPQRPESSSATPPGHLSYRQRRILLVKHSDPGVRRSVVLSRRSTRSLGAFLDAVSEVMQFHVRKLYTAEGRRIDSVQSLMTCPGVLVCVGREALSPMLVNFMRKSSEEKLPGVGNRSPVLGPRTPGNGARSPATQGVRSPPHGAHSRASEYSEVHESKKNVNFGLETKKSIIHPRSDSSSRSARFSLSSEKSYSNGVRPSIMNDDIEKRVVVNKDGSLSVEMRVRFRLHNDETLQWSTQVKKSPSLTNECQAPPHYLQQGQSESCSDPDSSSFDPEGVDYSNQNGVMEGNGCPCCYQRQEQQYDLWENPAHCHKHHPVPPPPASRHTITRHTRSSSSSSSCNSRRVVRCRARGSEPSKIVQEEMFVTEQVEVEQDGDTCVEVCTVSRGCSRSEVVAIDRKSVAEDDERPLSMISSSSHVLQSLKEDQDDELPPSASQCCRSIEPSPTHDEEEGKSRAASSSHCGADTPHPTADDRAPSSKSQRSRASDRSGDNKIPNTEEEEDAEIKRVVSSLSQKSSSMCSNCGGCKREANSESNSRASQRSDRSHKAPSKPPTPLVNNGSDDEGSECSVGSTQSNRSNITGRCSAVSHMLEERASGHMSSPEEGGVEEEGASDGDVGEDAEEERAGSSLSDKSEASVKTITKAASPTGSAVVEEEDTNKRSPSALSDKPDRPESVLSAKSSKSNVSAKSGKSHKSTCSHCARPVSAAAQETIEPEENGQEEGVEVEERAASAASAKSNLSAKSNTSSKGLERSESGEGEEERPASRRSGRSNVSVKSCKSNGIEIAEPPCSEETEDELVEDEVASPAVAERATSAMSEKSNKSSKSQKSSAVSPNPNEADIPSIETTGAEEQHEDQERVASALSVKSKSSAKSRTSHKACNSLKPVSSTPLVDGEGNETTERAPSAASAKSRVSTSSRKSNHNKLPEADAAETRGSSALSVRSTKSAKSGRCSCGKAQRKDSGDTDRPLSHNSSVSLGLAEDQETADSDSGKSSVCSHVNTEKKGRAKTATPQETRPTVSQNSRKSPHNCPEIPTINTPGGSQVNEEAAERRASAMSAKSSRSHKSSSRVKAAAKEQHELDVDNRTSSAMSSASVRGRSKSSASARAKKANDNSADKETDSRAESVDSKSGRCLKPESAVSAGSKTKASKQSTGEGSVKSSKAKSSVKSSDSQKKGVKASSPSHSSTLSQSLSAADLLKETMARPQSKSSVRSQRREEVMTPACLPNASPNEVDAKSWKSSAAVMKVLLSSSMGRCKSMPEVSPVYGRKLSTSARGLLDCLTQLQLIDPAVGQQKNGDQRYEDVMVILQSLWLTEQKDDLVKEQVSPPRSSSGLGMSSGSAGSGKDNGNHGGDETKEEETKEASLHEEEAVEKAVEHEEGGEVNAEAEPEETDVHAEAEPEETDVHAEAEPEETDVHAEAEPEETDVHAEAEPEETDVHAEAEPEETDVHAEAEPEETDVHAEAEPEETDVHAEAEPEETDVHAEAEPEETDVHAEAEPEETDVHAEAEPEETDVHAEAEPEETDVHAEAEPEETDVHAEAEPEETDVHAEAEPEETDVHAEAEPEETDVHAEAEPEETDVHAEAEPEETDVHAEAEPEETDVHAEAEPEETDVHAEAEPEETDVHAEVVLPNMDSLKNTKDPSSSSANDSSKSPTDNKRDTLDDSSSATPPTVVRAPLTKRQSQDPDPVWVMQLLKKLEKQFMNHYITAMSEFKVRWDLDDSLILDTMIGELRDEVSKRIQLSIQQELKKIQGRAGRSPRPPQRGTLSRESTMTDRRRRILKVMKNQPKTAESQSDGETAGEFSDQRSEDEYCPCDECVRKKMAARPLRENPIPSAELPMSREFDLLKILQLKKSPSPVLAVVPVVEEEEGDSEVAAEEGRNLEVVQEEEEEQDAKEDIQARIVLEDTIPEEDEEGGAGSEEKDEGEEAGDVEQEEGCQCTKIKESEEAAEGEETSDNTGEEEGRAVEEEGEKAEEEEETGGDEEETGSGKEEEAVKEEATGEEEEAPGETEEGNGAKNEEDEGVEDAEEGGEQGEEDRASSQCQEVKNDTEDGDAVEEVKPEEEVKKRDVSLLHQFTKTSVESQSGSLEDIDTESPPIPIDSIEVPKMAGGGTGQRRSRSPGRVKCRKPKDNELDDQ</sequence>
<feature type="compositionally biased region" description="Basic and acidic residues" evidence="6">
    <location>
        <begin position="282"/>
        <end position="294"/>
    </location>
</feature>
<evidence type="ECO:0000256" key="6">
    <source>
        <dbReference type="SAM" id="MobiDB-lite"/>
    </source>
</evidence>
<feature type="compositionally biased region" description="Low complexity" evidence="6">
    <location>
        <begin position="646"/>
        <end position="657"/>
    </location>
</feature>
<feature type="compositionally biased region" description="Basic and acidic residues" evidence="6">
    <location>
        <begin position="301"/>
        <end position="313"/>
    </location>
</feature>
<organism evidence="8 9">
    <name type="scientific">Pogonophryne albipinna</name>
    <dbReference type="NCBI Taxonomy" id="1090488"/>
    <lineage>
        <taxon>Eukaryota</taxon>
        <taxon>Metazoa</taxon>
        <taxon>Chordata</taxon>
        <taxon>Craniata</taxon>
        <taxon>Vertebrata</taxon>
        <taxon>Euteleostomi</taxon>
        <taxon>Actinopterygii</taxon>
        <taxon>Neopterygii</taxon>
        <taxon>Teleostei</taxon>
        <taxon>Neoteleostei</taxon>
        <taxon>Acanthomorphata</taxon>
        <taxon>Eupercaria</taxon>
        <taxon>Perciformes</taxon>
        <taxon>Notothenioidei</taxon>
        <taxon>Pogonophryne</taxon>
    </lineage>
</organism>
<name>A0AAD6AFY4_9TELE</name>
<feature type="compositionally biased region" description="Acidic residues" evidence="6">
    <location>
        <begin position="1518"/>
        <end position="1528"/>
    </location>
</feature>
<feature type="compositionally biased region" description="Polar residues" evidence="6">
    <location>
        <begin position="705"/>
        <end position="718"/>
    </location>
</feature>
<feature type="region of interest" description="Disordered" evidence="6">
    <location>
        <begin position="374"/>
        <end position="417"/>
    </location>
</feature>
<dbReference type="SUPFAM" id="SSF89837">
    <property type="entry name" value="Doublecortin (DC)"/>
    <property type="match status" value="2"/>
</dbReference>
<dbReference type="Pfam" id="PF03607">
    <property type="entry name" value="DCX"/>
    <property type="match status" value="2"/>
</dbReference>
<protein>
    <recommendedName>
        <fullName evidence="7">Doublecortin domain-containing protein</fullName>
    </recommendedName>
</protein>
<feature type="region of interest" description="Disordered" evidence="6">
    <location>
        <begin position="129"/>
        <end position="150"/>
    </location>
</feature>
<dbReference type="GO" id="GO:0035082">
    <property type="term" value="P:axoneme assembly"/>
    <property type="evidence" value="ECO:0007669"/>
    <property type="project" value="TreeGrafter"/>
</dbReference>
<keyword evidence="3" id="KW-0963">Cytoplasm</keyword>
<dbReference type="InterPro" id="IPR003533">
    <property type="entry name" value="Doublecortin_dom"/>
</dbReference>
<feature type="compositionally biased region" description="Basic and acidic residues" evidence="6">
    <location>
        <begin position="581"/>
        <end position="590"/>
    </location>
</feature>
<feature type="compositionally biased region" description="Acidic residues" evidence="6">
    <location>
        <begin position="2139"/>
        <end position="2151"/>
    </location>
</feature>
<dbReference type="EMBL" id="JAPTMU010000023">
    <property type="protein sequence ID" value="KAJ4923986.1"/>
    <property type="molecule type" value="Genomic_DNA"/>
</dbReference>
<dbReference type="CDD" id="cd17146">
    <property type="entry name" value="DCX1_RP1L1"/>
    <property type="match status" value="1"/>
</dbReference>
<dbReference type="GO" id="GO:0060041">
    <property type="term" value="P:retina development in camera-type eye"/>
    <property type="evidence" value="ECO:0007669"/>
    <property type="project" value="TreeGrafter"/>
</dbReference>
<dbReference type="GO" id="GO:0042461">
    <property type="term" value="P:photoreceptor cell development"/>
    <property type="evidence" value="ECO:0007669"/>
    <property type="project" value="TreeGrafter"/>
</dbReference>
<feature type="compositionally biased region" description="Low complexity" evidence="6">
    <location>
        <begin position="811"/>
        <end position="826"/>
    </location>
</feature>
<proteinExistence type="predicted"/>
<dbReference type="PANTHER" id="PTHR23005">
    <property type="entry name" value="RETINITIS PIGMENTOSA 1 PROTEIN"/>
    <property type="match status" value="1"/>
</dbReference>
<feature type="compositionally biased region" description="Acidic residues" evidence="6">
    <location>
        <begin position="2086"/>
        <end position="2099"/>
    </location>
</feature>
<feature type="region of interest" description="Disordered" evidence="6">
    <location>
        <begin position="1887"/>
        <end position="1949"/>
    </location>
</feature>
<evidence type="ECO:0000256" key="4">
    <source>
        <dbReference type="ARBA" id="ARBA00022737"/>
    </source>
</evidence>
<feature type="region of interest" description="Disordered" evidence="6">
    <location>
        <begin position="1457"/>
        <end position="1823"/>
    </location>
</feature>
<dbReference type="Gene3D" id="3.10.20.230">
    <property type="entry name" value="Doublecortin domain"/>
    <property type="match status" value="2"/>
</dbReference>
<feature type="domain" description="Doublecortin" evidence="7">
    <location>
        <begin position="39"/>
        <end position="121"/>
    </location>
</feature>
<feature type="compositionally biased region" description="Basic and acidic residues" evidence="6">
    <location>
        <begin position="2126"/>
        <end position="2138"/>
    </location>
</feature>
<feature type="compositionally biased region" description="Polar residues" evidence="6">
    <location>
        <begin position="1925"/>
        <end position="1935"/>
    </location>
</feature>
<comment type="caution">
    <text evidence="8">The sequence shown here is derived from an EMBL/GenBank/DDBJ whole genome shotgun (WGS) entry which is preliminary data.</text>
</comment>
<feature type="compositionally biased region" description="Basic and acidic residues" evidence="6">
    <location>
        <begin position="2196"/>
        <end position="2210"/>
    </location>
</feature>
<dbReference type="SMART" id="SM00537">
    <property type="entry name" value="DCX"/>
    <property type="match status" value="2"/>
</dbReference>
<feature type="compositionally biased region" description="Polar residues" evidence="6">
    <location>
        <begin position="2213"/>
        <end position="2226"/>
    </location>
</feature>
<feature type="compositionally biased region" description="Polar residues" evidence="6">
    <location>
        <begin position="1172"/>
        <end position="1182"/>
    </location>
</feature>
<feature type="compositionally biased region" description="Basic and acidic residues" evidence="6">
    <location>
        <begin position="1246"/>
        <end position="1267"/>
    </location>
</feature>
<feature type="domain" description="Doublecortin" evidence="7">
    <location>
        <begin position="156"/>
        <end position="235"/>
    </location>
</feature>
<feature type="compositionally biased region" description="Basic and acidic residues" evidence="6">
    <location>
        <begin position="1484"/>
        <end position="1517"/>
    </location>
</feature>
<feature type="region of interest" description="Disordered" evidence="6">
    <location>
        <begin position="449"/>
        <end position="479"/>
    </location>
</feature>
<feature type="compositionally biased region" description="Low complexity" evidence="6">
    <location>
        <begin position="469"/>
        <end position="479"/>
    </location>
</feature>
<feature type="compositionally biased region" description="Basic and acidic residues" evidence="6">
    <location>
        <begin position="1210"/>
        <end position="1221"/>
    </location>
</feature>
<dbReference type="GO" id="GO:0005930">
    <property type="term" value="C:axoneme"/>
    <property type="evidence" value="ECO:0007669"/>
    <property type="project" value="TreeGrafter"/>
</dbReference>
<feature type="compositionally biased region" description="Polar residues" evidence="6">
    <location>
        <begin position="374"/>
        <end position="385"/>
    </location>
</feature>
<feature type="compositionally biased region" description="Low complexity" evidence="6">
    <location>
        <begin position="397"/>
        <end position="410"/>
    </location>
</feature>
<evidence type="ECO:0000259" key="7">
    <source>
        <dbReference type="PROSITE" id="PS50309"/>
    </source>
</evidence>
<feature type="compositionally biased region" description="Acidic residues" evidence="6">
    <location>
        <begin position="741"/>
        <end position="759"/>
    </location>
</feature>
<gene>
    <name evidence="8" type="ORF">JOQ06_000228</name>
</gene>
<feature type="compositionally biased region" description="Acidic residues" evidence="6">
    <location>
        <begin position="2046"/>
        <end position="2074"/>
    </location>
</feature>
<accession>A0AAD6AFY4</accession>
<feature type="compositionally biased region" description="Polar residues" evidence="6">
    <location>
        <begin position="1071"/>
        <end position="1084"/>
    </location>
</feature>
<feature type="region of interest" description="Disordered" evidence="6">
    <location>
        <begin position="243"/>
        <end position="334"/>
    </location>
</feature>
<feature type="compositionally biased region" description="Acidic residues" evidence="6">
    <location>
        <begin position="2024"/>
        <end position="2033"/>
    </location>
</feature>
<feature type="region of interest" description="Disordered" evidence="6">
    <location>
        <begin position="1"/>
        <end position="32"/>
    </location>
</feature>
<evidence type="ECO:0000313" key="8">
    <source>
        <dbReference type="EMBL" id="KAJ4923986.1"/>
    </source>
</evidence>
<feature type="compositionally biased region" description="Basic residues" evidence="6">
    <location>
        <begin position="2255"/>
        <end position="2267"/>
    </location>
</feature>
<feature type="region of interest" description="Disordered" evidence="6">
    <location>
        <begin position="555"/>
        <end position="1374"/>
    </location>
</feature>